<dbReference type="Pfam" id="PF00805">
    <property type="entry name" value="Pentapeptide"/>
    <property type="match status" value="1"/>
</dbReference>
<evidence type="ECO:0000256" key="2">
    <source>
        <dbReference type="ARBA" id="ARBA00022737"/>
    </source>
</evidence>
<dbReference type="CDD" id="cd00200">
    <property type="entry name" value="WD40"/>
    <property type="match status" value="2"/>
</dbReference>
<dbReference type="PANTHER" id="PTHR19848:SF8">
    <property type="entry name" value="F-BOX AND WD REPEAT DOMAIN CONTAINING 7"/>
    <property type="match status" value="1"/>
</dbReference>
<feature type="region of interest" description="Disordered" evidence="4">
    <location>
        <begin position="1"/>
        <end position="27"/>
    </location>
</feature>
<dbReference type="InterPro" id="IPR001680">
    <property type="entry name" value="WD40_rpt"/>
</dbReference>
<dbReference type="Pfam" id="PF00400">
    <property type="entry name" value="WD40"/>
    <property type="match status" value="9"/>
</dbReference>
<dbReference type="SUPFAM" id="SSF50978">
    <property type="entry name" value="WD40 repeat-like"/>
    <property type="match status" value="1"/>
</dbReference>
<evidence type="ECO:0000313" key="7">
    <source>
        <dbReference type="Proteomes" id="UP000723463"/>
    </source>
</evidence>
<dbReference type="AlphaFoldDB" id="A0A9P6K3M5"/>
<dbReference type="InterPro" id="IPR020472">
    <property type="entry name" value="WD40_PAC1"/>
</dbReference>
<evidence type="ECO:0000313" key="6">
    <source>
        <dbReference type="EMBL" id="KAF9545358.1"/>
    </source>
</evidence>
<dbReference type="Gene3D" id="2.160.20.80">
    <property type="entry name" value="E3 ubiquitin-protein ligase SopA"/>
    <property type="match status" value="1"/>
</dbReference>
<dbReference type="InterPro" id="IPR019775">
    <property type="entry name" value="WD40_repeat_CS"/>
</dbReference>
<dbReference type="InterPro" id="IPR027417">
    <property type="entry name" value="P-loop_NTPase"/>
</dbReference>
<dbReference type="PROSITE" id="PS50837">
    <property type="entry name" value="NACHT"/>
    <property type="match status" value="1"/>
</dbReference>
<evidence type="ECO:0000256" key="1">
    <source>
        <dbReference type="ARBA" id="ARBA00022574"/>
    </source>
</evidence>
<feature type="repeat" description="WD" evidence="3">
    <location>
        <begin position="1003"/>
        <end position="1044"/>
    </location>
</feature>
<reference evidence="6" key="1">
    <citation type="journal article" date="2020" name="Fungal Divers.">
        <title>Resolving the Mortierellaceae phylogeny through synthesis of multi-gene phylogenetics and phylogenomics.</title>
        <authorList>
            <person name="Vandepol N."/>
            <person name="Liber J."/>
            <person name="Desiro A."/>
            <person name="Na H."/>
            <person name="Kennedy M."/>
            <person name="Barry K."/>
            <person name="Grigoriev I.V."/>
            <person name="Miller A.N."/>
            <person name="O'Donnell K."/>
            <person name="Stajich J.E."/>
            <person name="Bonito G."/>
        </authorList>
    </citation>
    <scope>NUCLEOTIDE SEQUENCE</scope>
    <source>
        <strain evidence="6">NRRL 2591</strain>
    </source>
</reference>
<dbReference type="InterPro" id="IPR036322">
    <property type="entry name" value="WD40_repeat_dom_sf"/>
</dbReference>
<evidence type="ECO:0000256" key="4">
    <source>
        <dbReference type="SAM" id="MobiDB-lite"/>
    </source>
</evidence>
<feature type="repeat" description="WD" evidence="3">
    <location>
        <begin position="835"/>
        <end position="871"/>
    </location>
</feature>
<gene>
    <name evidence="6" type="ORF">EC957_011005</name>
</gene>
<dbReference type="SMART" id="SM00320">
    <property type="entry name" value="WD40"/>
    <property type="match status" value="14"/>
</dbReference>
<comment type="caution">
    <text evidence="6">The sequence shown here is derived from an EMBL/GenBank/DDBJ whole genome shotgun (WGS) entry which is preliminary data.</text>
</comment>
<dbReference type="PRINTS" id="PR00320">
    <property type="entry name" value="GPROTEINBRPT"/>
</dbReference>
<dbReference type="SUPFAM" id="SSF52540">
    <property type="entry name" value="P-loop containing nucleoside triphosphate hydrolases"/>
    <property type="match status" value="1"/>
</dbReference>
<keyword evidence="7" id="KW-1185">Reference proteome</keyword>
<feature type="repeat" description="WD" evidence="3">
    <location>
        <begin position="1133"/>
        <end position="1166"/>
    </location>
</feature>
<protein>
    <recommendedName>
        <fullName evidence="5">NACHT domain-containing protein</fullName>
    </recommendedName>
</protein>
<dbReference type="InterPro" id="IPR007111">
    <property type="entry name" value="NACHT_NTPase"/>
</dbReference>
<dbReference type="Proteomes" id="UP000723463">
    <property type="component" value="Unassembled WGS sequence"/>
</dbReference>
<dbReference type="PROSITE" id="PS50294">
    <property type="entry name" value="WD_REPEATS_REGION"/>
    <property type="match status" value="6"/>
</dbReference>
<dbReference type="InterPro" id="IPR011044">
    <property type="entry name" value="Quino_amine_DH_bsu"/>
</dbReference>
<accession>A0A9P6K3M5</accession>
<dbReference type="EMBL" id="JAAAXW010000073">
    <property type="protein sequence ID" value="KAF9545358.1"/>
    <property type="molecule type" value="Genomic_DNA"/>
</dbReference>
<dbReference type="PANTHER" id="PTHR19848">
    <property type="entry name" value="WD40 REPEAT PROTEIN"/>
    <property type="match status" value="1"/>
</dbReference>
<proteinExistence type="predicted"/>
<keyword evidence="1 3" id="KW-0853">WD repeat</keyword>
<dbReference type="SUPFAM" id="SSF50969">
    <property type="entry name" value="YVTN repeat-like/Quinoprotein amine dehydrogenase"/>
    <property type="match status" value="2"/>
</dbReference>
<dbReference type="InterPro" id="IPR001646">
    <property type="entry name" value="5peptide_repeat"/>
</dbReference>
<dbReference type="Gene3D" id="2.130.10.10">
    <property type="entry name" value="YVTN repeat-like/Quinoprotein amine dehydrogenase"/>
    <property type="match status" value="4"/>
</dbReference>
<organism evidence="6 7">
    <name type="scientific">Mortierella hygrophila</name>
    <dbReference type="NCBI Taxonomy" id="979708"/>
    <lineage>
        <taxon>Eukaryota</taxon>
        <taxon>Fungi</taxon>
        <taxon>Fungi incertae sedis</taxon>
        <taxon>Mucoromycota</taxon>
        <taxon>Mortierellomycotina</taxon>
        <taxon>Mortierellomycetes</taxon>
        <taxon>Mortierellales</taxon>
        <taxon>Mortierellaceae</taxon>
        <taxon>Mortierella</taxon>
    </lineage>
</organism>
<name>A0A9P6K3M5_9FUNG</name>
<dbReference type="PROSITE" id="PS50082">
    <property type="entry name" value="WD_REPEATS_2"/>
    <property type="match status" value="7"/>
</dbReference>
<feature type="repeat" description="WD" evidence="3">
    <location>
        <begin position="793"/>
        <end position="834"/>
    </location>
</feature>
<feature type="repeat" description="WD" evidence="3">
    <location>
        <begin position="627"/>
        <end position="668"/>
    </location>
</feature>
<keyword evidence="2" id="KW-0677">Repeat</keyword>
<dbReference type="SUPFAM" id="SSF141571">
    <property type="entry name" value="Pentapeptide repeat-like"/>
    <property type="match status" value="1"/>
</dbReference>
<dbReference type="InterPro" id="IPR015943">
    <property type="entry name" value="WD40/YVTN_repeat-like_dom_sf"/>
</dbReference>
<evidence type="ECO:0000259" key="5">
    <source>
        <dbReference type="PROSITE" id="PS50837"/>
    </source>
</evidence>
<dbReference type="PROSITE" id="PS00678">
    <property type="entry name" value="WD_REPEATS_1"/>
    <property type="match status" value="4"/>
</dbReference>
<feature type="repeat" description="WD" evidence="3">
    <location>
        <begin position="751"/>
        <end position="786"/>
    </location>
</feature>
<dbReference type="Pfam" id="PF05729">
    <property type="entry name" value="NACHT"/>
    <property type="match status" value="1"/>
</dbReference>
<dbReference type="Gene3D" id="3.40.50.300">
    <property type="entry name" value="P-loop containing nucleotide triphosphate hydrolases"/>
    <property type="match status" value="1"/>
</dbReference>
<evidence type="ECO:0000256" key="3">
    <source>
        <dbReference type="PROSITE-ProRule" id="PRU00221"/>
    </source>
</evidence>
<sequence length="1245" mass="136859">MSLSSSQGRLDPTDCGSSDGHELNRDGKRVLSQLERIAKFGRMSSEVQSIPAVEDALQTLRLQRMSEYRQEVYIDPLAKSNVQAPDDGNLFSLMDEVREFLKSERQVMLILGNSGAGKSTFNRHLEYELWQKYKPGGRIPMFINLPALDRPDKNLIAEHLKSLDYPNFSEEGIWELKHHRQLLLICDGYDESRLRVNLHTTNALNRSGTQNVKLLITCRTHYLGPDYRDRFVPSISGGYHRPADALFQEAVIVPYTKDQIEMYVEKYVSLKPRIWATKEYMDKLTTIPNLMDLVKNPFLLTLALEALPKVVEGSLDLSRLRVTRVQLYDMFVNNWAEVGRRRLQERQQIESHQEALEELLEDGFAENVIRFQKDLAAAIYKEQEGKPVVDYVHKRDKYSWKVAFFGPGVEPTLLRSASLLSRASTQYRFLHQSLLEYFYSRAIYGTARKYTDSTAIPLTAIDHPLSKRSLVAEVSVIHFLAQHAQQDATFKQHLLALIELSKSDVQASQAAANAITILVKAGTRFNGADFRRICVPGADLSAGQFDSAQLQEADLTNVNLTKAWIRQVDFSGAQMGGTQFGELPYLPDAGNVWACAFSPDGKSFATGLVKGDIDIYNTATWRKTATYRAHKMCVTGLAFSPTGHQLLSGSEDATVRLWNLETGSVDMCLDGWCDRVMGLAFSSSGKQFALAGSNSSVWDACTGAVVFDLKEHMGWSANVEFSPDGNLVAFSSHKGRIQVYNTFSGSPEVVLENEPDDITDIAFSPNGRWIVASNVTGSLQLWETETAVSGLRWNGHAGIVMAIDFSPDSRSIVSCAYDGSVKLWDVNTGSMISAFTGHLQSVNCVTFTLDGSRIASASSDSTVRLWEVATGGLRLDTQEYSDPQISVAYSSDGRFLVSGSRSGILRHYDADTGEIDIAFSGQPNGTDCVAYSPDGSRVAVGGYGEEVVVLKVQVGRFEVALRIRTMGMNALAFSPCGDWIASANKDQTIRLWQASTGAPGLVFTGQDDVVESVVFSPCGLEVASGCRNGDIRIWETSTGILKSSMTTRSSGPGIVAFLQGRRQVASSFGKGGIAVWDSQCKEFRSMLMPQLEINTFTFSPCGRWMVVVHNIHVRLWSCTSGETPVARRCVAVIEGFFDRVEGVVWRPGALEFATACLDGSIRVWKVIEEEGSGMASVKMVWGSGCSGLVASGAALPGPGTLSTINRKLLEQYGAGAFGTCHSSHSINVSAGKRGGAATLLDQREP</sequence>
<feature type="repeat" description="WD" evidence="3">
    <location>
        <begin position="961"/>
        <end position="997"/>
    </location>
</feature>
<feature type="domain" description="NACHT" evidence="5">
    <location>
        <begin position="106"/>
        <end position="220"/>
    </location>
</feature>